<evidence type="ECO:0000256" key="3">
    <source>
        <dbReference type="SAM" id="MobiDB-lite"/>
    </source>
</evidence>
<feature type="compositionally biased region" description="Basic residues" evidence="3">
    <location>
        <begin position="1"/>
        <end position="13"/>
    </location>
</feature>
<sequence length="265" mass="28347">MSRHLVNRQRRLANRPGQRPEPGREPEERPEAEEAEREGGGQPVATLVDTREKPDAGKDAEEAGERPAKAADRERRKAERPVPPRAQEPSDAGPGRSRRVLIGVLAAVTVIFGVFAVYANSRAGSEGDSAAAENTALVDTARTSEIIGSVSEAVNDLFSYDSENPAALEESAREHLTGDAVDQHAQLLAPVIAAGEENALVLTTTVTHAGVELIDGDRARVLFYADQSNTRLGEEGDTNYSAAVLAVDVVNQDGEWKIAAFDTFA</sequence>
<keyword evidence="4" id="KW-0812">Transmembrane</keyword>
<name>A0ABU2L8Q0_9ACTN</name>
<dbReference type="PANTHER" id="PTHR37042:SF4">
    <property type="entry name" value="OUTER MEMBRANE PROTEIN RV1973"/>
    <property type="match status" value="1"/>
</dbReference>
<accession>A0ABU2L8Q0</accession>
<protein>
    <recommendedName>
        <fullName evidence="7">Mce-associated membrane protein</fullName>
    </recommendedName>
</protein>
<feature type="region of interest" description="Disordered" evidence="3">
    <location>
        <begin position="1"/>
        <end position="96"/>
    </location>
</feature>
<dbReference type="RefSeq" id="WP_311630893.1">
    <property type="nucleotide sequence ID" value="NZ_JAVREN010000016.1"/>
</dbReference>
<dbReference type="Proteomes" id="UP001183388">
    <property type="component" value="Unassembled WGS sequence"/>
</dbReference>
<evidence type="ECO:0000256" key="2">
    <source>
        <dbReference type="ARBA" id="ARBA00023136"/>
    </source>
</evidence>
<keyword evidence="2 4" id="KW-0472">Membrane</keyword>
<dbReference type="InterPro" id="IPR032710">
    <property type="entry name" value="NTF2-like_dom_sf"/>
</dbReference>
<proteinExistence type="predicted"/>
<dbReference type="SUPFAM" id="SSF54427">
    <property type="entry name" value="NTF2-like"/>
    <property type="match status" value="1"/>
</dbReference>
<keyword evidence="6" id="KW-1185">Reference proteome</keyword>
<comment type="caution">
    <text evidence="5">The sequence shown here is derived from an EMBL/GenBank/DDBJ whole genome shotgun (WGS) entry which is preliminary data.</text>
</comment>
<evidence type="ECO:0008006" key="7">
    <source>
        <dbReference type="Google" id="ProtNLM"/>
    </source>
</evidence>
<organism evidence="5 6">
    <name type="scientific">Streptomyces boetiae</name>
    <dbReference type="NCBI Taxonomy" id="3075541"/>
    <lineage>
        <taxon>Bacteria</taxon>
        <taxon>Bacillati</taxon>
        <taxon>Actinomycetota</taxon>
        <taxon>Actinomycetes</taxon>
        <taxon>Kitasatosporales</taxon>
        <taxon>Streptomycetaceae</taxon>
        <taxon>Streptomyces</taxon>
    </lineage>
</organism>
<dbReference type="PANTHER" id="PTHR37042">
    <property type="entry name" value="OUTER MEMBRANE PROTEIN RV1973"/>
    <property type="match status" value="1"/>
</dbReference>
<evidence type="ECO:0000256" key="4">
    <source>
        <dbReference type="SAM" id="Phobius"/>
    </source>
</evidence>
<feature type="transmembrane region" description="Helical" evidence="4">
    <location>
        <begin position="100"/>
        <end position="119"/>
    </location>
</feature>
<feature type="compositionally biased region" description="Basic and acidic residues" evidence="3">
    <location>
        <begin position="49"/>
        <end position="82"/>
    </location>
</feature>
<comment type="subcellular location">
    <subcellularLocation>
        <location evidence="1">Membrane</location>
    </subcellularLocation>
</comment>
<gene>
    <name evidence="5" type="ORF">RM780_13340</name>
</gene>
<dbReference type="EMBL" id="JAVREN010000016">
    <property type="protein sequence ID" value="MDT0307941.1"/>
    <property type="molecule type" value="Genomic_DNA"/>
</dbReference>
<evidence type="ECO:0000256" key="1">
    <source>
        <dbReference type="ARBA" id="ARBA00004370"/>
    </source>
</evidence>
<keyword evidence="4" id="KW-1133">Transmembrane helix</keyword>
<reference evidence="6" key="1">
    <citation type="submission" date="2023-07" db="EMBL/GenBank/DDBJ databases">
        <title>30 novel species of actinomycetes from the DSMZ collection.</title>
        <authorList>
            <person name="Nouioui I."/>
        </authorList>
    </citation>
    <scope>NUCLEOTIDE SEQUENCE [LARGE SCALE GENOMIC DNA]</scope>
    <source>
        <strain evidence="6">DSM 44917</strain>
    </source>
</reference>
<evidence type="ECO:0000313" key="5">
    <source>
        <dbReference type="EMBL" id="MDT0307941.1"/>
    </source>
</evidence>
<evidence type="ECO:0000313" key="6">
    <source>
        <dbReference type="Proteomes" id="UP001183388"/>
    </source>
</evidence>